<evidence type="ECO:0000256" key="1">
    <source>
        <dbReference type="ARBA" id="ARBA00006192"/>
    </source>
</evidence>
<dbReference type="EMBL" id="JBBPHU010000001">
    <property type="protein sequence ID" value="KAK7523378.1"/>
    <property type="molecule type" value="Genomic_DNA"/>
</dbReference>
<dbReference type="InterPro" id="IPR002885">
    <property type="entry name" value="PPR_rpt"/>
</dbReference>
<feature type="domain" description="Pentatricopeptide repeat-containing protein-mitochondrial" evidence="7">
    <location>
        <begin position="296"/>
        <end position="426"/>
    </location>
</feature>
<dbReference type="Proteomes" id="UP001363622">
    <property type="component" value="Unassembled WGS sequence"/>
</dbReference>
<evidence type="ECO:0000256" key="4">
    <source>
        <dbReference type="ARBA" id="ARBA00044511"/>
    </source>
</evidence>
<comment type="function">
    <text evidence="3">Regulates mitochondrial small subunit maturation by controlling 15S rRNA 5'-end processing. Localizes to the 5' precursor of the 15S rRNA in a position that is subsequently occupied by mS47 in the mature yeast mtSSU. Uses structure and sequence-specific RNA recognition, binding to a single-stranded region of the precursor and specifically recognizing bases -6 to -1. The exchange of Ccm1 for mS47 is coupled to the irreversible removal of precursor rRNA that is accompanied by conformational changes of the mitoribosomal proteins uS5m and mS26. These conformational changes signal completion of 5'-end rRNA processing through protection of the mature 5'-end of the 15S rRNA and stabilization of mS47. The removal of the 5' precursor together with the dissociation of Ccm1 may be catalyzed by the 5'-3' exoribonuclease Pet127. Involved in the specific removal of group I introns in mitochondrial encoded transcripts.</text>
</comment>
<dbReference type="InterPro" id="IPR057027">
    <property type="entry name" value="TPR_mt"/>
</dbReference>
<organism evidence="8 9">
    <name type="scientific">Phyllosticta citriasiana</name>
    <dbReference type="NCBI Taxonomy" id="595635"/>
    <lineage>
        <taxon>Eukaryota</taxon>
        <taxon>Fungi</taxon>
        <taxon>Dikarya</taxon>
        <taxon>Ascomycota</taxon>
        <taxon>Pezizomycotina</taxon>
        <taxon>Dothideomycetes</taxon>
        <taxon>Dothideomycetes incertae sedis</taxon>
        <taxon>Botryosphaeriales</taxon>
        <taxon>Phyllostictaceae</taxon>
        <taxon>Phyllosticta</taxon>
    </lineage>
</organism>
<dbReference type="PROSITE" id="PS51375">
    <property type="entry name" value="PPR"/>
    <property type="match status" value="1"/>
</dbReference>
<dbReference type="PANTHER" id="PTHR47936">
    <property type="entry name" value="PPR_LONG DOMAIN-CONTAINING PROTEIN"/>
    <property type="match status" value="1"/>
</dbReference>
<name>A0ABR1L1G2_9PEZI</name>
<evidence type="ECO:0000256" key="3">
    <source>
        <dbReference type="ARBA" id="ARBA00044493"/>
    </source>
</evidence>
<dbReference type="Gene3D" id="1.25.40.10">
    <property type="entry name" value="Tetratricopeptide repeat domain"/>
    <property type="match status" value="3"/>
</dbReference>
<comment type="similarity">
    <text evidence="1">Belongs to the CCM1 family.</text>
</comment>
<dbReference type="NCBIfam" id="TIGR00756">
    <property type="entry name" value="PPR"/>
    <property type="match status" value="1"/>
</dbReference>
<dbReference type="PANTHER" id="PTHR47936:SF1">
    <property type="entry name" value="PENTATRICOPEPTIDE REPEAT-CONTAINING PROTEIN GUN1, CHLOROPLASTIC"/>
    <property type="match status" value="1"/>
</dbReference>
<comment type="caution">
    <text evidence="8">The sequence shown here is derived from an EMBL/GenBank/DDBJ whole genome shotgun (WGS) entry which is preliminary data.</text>
</comment>
<protein>
    <recommendedName>
        <fullName evidence="7">Pentatricopeptide repeat-containing protein-mitochondrial domain-containing protein</fullName>
    </recommendedName>
</protein>
<reference evidence="8 9" key="1">
    <citation type="submission" date="2024-04" db="EMBL/GenBank/DDBJ databases">
        <title>Phyllosticta paracitricarpa is synonymous to the EU quarantine fungus P. citricarpa based on phylogenomic analyses.</title>
        <authorList>
            <consortium name="Lawrence Berkeley National Laboratory"/>
            <person name="Van Ingen-Buijs V.A."/>
            <person name="Van Westerhoven A.C."/>
            <person name="Haridas S."/>
            <person name="Skiadas P."/>
            <person name="Martin F."/>
            <person name="Groenewald J.Z."/>
            <person name="Crous P.W."/>
            <person name="Seidl M.F."/>
        </authorList>
    </citation>
    <scope>NUCLEOTIDE SEQUENCE [LARGE SCALE GENOMIC DNA]</scope>
    <source>
        <strain evidence="8 9">CBS 123371</strain>
    </source>
</reference>
<feature type="region of interest" description="Disordered" evidence="6">
    <location>
        <begin position="28"/>
        <end position="83"/>
    </location>
</feature>
<dbReference type="Pfam" id="PF23276">
    <property type="entry name" value="TPR_24"/>
    <property type="match status" value="1"/>
</dbReference>
<accession>A0ABR1L1G2</accession>
<evidence type="ECO:0000256" key="5">
    <source>
        <dbReference type="PROSITE-ProRule" id="PRU00708"/>
    </source>
</evidence>
<feature type="repeat" description="PPR" evidence="5">
    <location>
        <begin position="469"/>
        <end position="503"/>
    </location>
</feature>
<dbReference type="Pfam" id="PF13812">
    <property type="entry name" value="PPR_3"/>
    <property type="match status" value="1"/>
</dbReference>
<keyword evidence="2" id="KW-0677">Repeat</keyword>
<comment type="subunit">
    <text evidence="4">Binds to mitochondrial small subunit 15S rRNA.</text>
</comment>
<gene>
    <name evidence="8" type="ORF">IWZ03DRAFT_364431</name>
</gene>
<evidence type="ECO:0000313" key="9">
    <source>
        <dbReference type="Proteomes" id="UP001363622"/>
    </source>
</evidence>
<evidence type="ECO:0000313" key="8">
    <source>
        <dbReference type="EMBL" id="KAK7523378.1"/>
    </source>
</evidence>
<proteinExistence type="inferred from homology"/>
<evidence type="ECO:0000256" key="6">
    <source>
        <dbReference type="SAM" id="MobiDB-lite"/>
    </source>
</evidence>
<evidence type="ECO:0000259" key="7">
    <source>
        <dbReference type="Pfam" id="PF23276"/>
    </source>
</evidence>
<dbReference type="InterPro" id="IPR011990">
    <property type="entry name" value="TPR-like_helical_dom_sf"/>
</dbReference>
<evidence type="ECO:0000256" key="2">
    <source>
        <dbReference type="ARBA" id="ARBA00022737"/>
    </source>
</evidence>
<sequence length="574" mass="65214">MFTTALLLETLGHAVCPSLANVSLRTQKASPTASLRRATLTASRRPPSAPRIQRAHQSSAAKTNDTETTNNQETREPSSTRVRNSLRHAARLGEVEKAHHILTDLFCVRKSDKPSLQDYAAAILINCDARLGSAGATAALLKEIAELGFEPNSEICHNVLKVLATHPDYLMREAILEYMRQQWITITEEGRHDIVVGSLRDRQLEMALEQLETMKTDGIKVQPWLYDMAIHMLCNVEEADEAFRIVRERVEAGDDEISKMVYYRLLDLASEVQNHEVTSYVWTRQVSHGYLTPSAGMCDNVLATAARHGDTGLASDVFRLIGERKQVLTQYQYEMLVDTYVQARDIEKAASVLCIMHENGFAADEYSTRRLFRWARGELDRSPRLFRTLRRLARHDRKVPLALVHVAMEASLYQKDIGLAIEQYKALNSVCSGGPTTETFNVLLRHLQGRKDLAVYLMNEMVERGIKADQLTYDRLLLVCMVEDDYEDAFVHYQEMRRLGFRPRGGTFGALAKRCATAGDERAWQVLQMMADCGFDERTIRMVETWLKKYYGTEMSRSHYSKMEPTVKPEGVEL</sequence>
<keyword evidence="9" id="KW-1185">Reference proteome</keyword>